<accession>A0A7C3QW58</accession>
<name>A0A7C3QW58_9BACT</name>
<comment type="caution">
    <text evidence="3">The sequence shown here is derived from an EMBL/GenBank/DDBJ whole genome shotgun (WGS) entry which is preliminary data.</text>
</comment>
<sequence>MSRFRKFSVHGGLFVFLIISTLFIRLSNANATMLDLTGWEFQASTTNAIAPDGGAGPPFNGSEALPTTVYASNKGNPSTSDTNTENYSYSTSQGKITSDITTQGNLSNTGVLTFNHAVSITNTFPSSLDYGVYAESGINFSGVFTGNGSEITLPVSFKSLFSNTGSVQGGSSFLQVSVSGPSGSLTTYSKNGFGTGSGLLTDLTFQTVAGDAYLITYSDDLSGYVTGNASADLTFTIGASLSQTPVSATPEPSTLWLMATGILGMFGWTGSRRIKVQD</sequence>
<proteinExistence type="predicted"/>
<evidence type="ECO:0000256" key="1">
    <source>
        <dbReference type="SAM" id="MobiDB-lite"/>
    </source>
</evidence>
<evidence type="ECO:0000259" key="2">
    <source>
        <dbReference type="Pfam" id="PF07589"/>
    </source>
</evidence>
<feature type="domain" description="Ice-binding protein C-terminal" evidence="2">
    <location>
        <begin position="248"/>
        <end position="273"/>
    </location>
</feature>
<dbReference type="InterPro" id="IPR013424">
    <property type="entry name" value="Ice-binding_C"/>
</dbReference>
<dbReference type="EMBL" id="DTMM01000109">
    <property type="protein sequence ID" value="HFT93416.1"/>
    <property type="molecule type" value="Genomic_DNA"/>
</dbReference>
<organism evidence="3">
    <name type="scientific">Leptospirillum ferriphilum</name>
    <dbReference type="NCBI Taxonomy" id="178606"/>
    <lineage>
        <taxon>Bacteria</taxon>
        <taxon>Pseudomonadati</taxon>
        <taxon>Nitrospirota</taxon>
        <taxon>Nitrospiria</taxon>
        <taxon>Nitrospirales</taxon>
        <taxon>Nitrospiraceae</taxon>
        <taxon>Leptospirillum</taxon>
    </lineage>
</organism>
<dbReference type="AlphaFoldDB" id="A0A7C3QW58"/>
<feature type="compositionally biased region" description="Polar residues" evidence="1">
    <location>
        <begin position="69"/>
        <end position="89"/>
    </location>
</feature>
<reference evidence="3" key="1">
    <citation type="journal article" date="2020" name="mSystems">
        <title>Genome- and Community-Level Interaction Insights into Carbon Utilization and Element Cycling Functions of Hydrothermarchaeota in Hydrothermal Sediment.</title>
        <authorList>
            <person name="Zhou Z."/>
            <person name="Liu Y."/>
            <person name="Xu W."/>
            <person name="Pan J."/>
            <person name="Luo Z.H."/>
            <person name="Li M."/>
        </authorList>
    </citation>
    <scope>NUCLEOTIDE SEQUENCE [LARGE SCALE GENOMIC DNA]</scope>
    <source>
        <strain evidence="3">SpSt-902</strain>
    </source>
</reference>
<gene>
    <name evidence="3" type="ORF">ENX03_05650</name>
</gene>
<dbReference type="Pfam" id="PF07589">
    <property type="entry name" value="PEP-CTERM"/>
    <property type="match status" value="1"/>
</dbReference>
<feature type="region of interest" description="Disordered" evidence="1">
    <location>
        <begin position="66"/>
        <end position="89"/>
    </location>
</feature>
<dbReference type="NCBIfam" id="TIGR02595">
    <property type="entry name" value="PEP_CTERM"/>
    <property type="match status" value="1"/>
</dbReference>
<protein>
    <submittedName>
        <fullName evidence="3">PEP-CTERM sorting domain-containing protein</fullName>
    </submittedName>
</protein>
<evidence type="ECO:0000313" key="3">
    <source>
        <dbReference type="EMBL" id="HFT93416.1"/>
    </source>
</evidence>